<dbReference type="GO" id="GO:0005737">
    <property type="term" value="C:cytoplasm"/>
    <property type="evidence" value="ECO:0007669"/>
    <property type="project" value="TreeGrafter"/>
</dbReference>
<dbReference type="InterPro" id="IPR023213">
    <property type="entry name" value="CAT-like_dom_sf"/>
</dbReference>
<dbReference type="Gene3D" id="3.30.559.10">
    <property type="entry name" value="Chloramphenicol acetyltransferase-like domain"/>
    <property type="match status" value="4"/>
</dbReference>
<proteinExistence type="predicted"/>
<reference evidence="5 6" key="1">
    <citation type="submission" date="2019-06" db="EMBL/GenBank/DDBJ databases">
        <title>Draft genome sequence of the filamentous fungus Phialemoniopsis curvata isolated from diesel fuel.</title>
        <authorList>
            <person name="Varaljay V.A."/>
            <person name="Lyon W.J."/>
            <person name="Crouch A.L."/>
            <person name="Drake C.E."/>
            <person name="Hollomon J.M."/>
            <person name="Nadeau L.J."/>
            <person name="Nunn H.S."/>
            <person name="Stevenson B.S."/>
            <person name="Bojanowski C.L."/>
            <person name="Crookes-Goodson W.J."/>
        </authorList>
    </citation>
    <scope>NUCLEOTIDE SEQUENCE [LARGE SCALE GENOMIC DNA]</scope>
    <source>
        <strain evidence="5 6">D216</strain>
    </source>
</reference>
<dbReference type="Gene3D" id="1.10.1200.10">
    <property type="entry name" value="ACP-like"/>
    <property type="match status" value="2"/>
</dbReference>
<dbReference type="PANTHER" id="PTHR45527">
    <property type="entry name" value="NONRIBOSOMAL PEPTIDE SYNTHETASE"/>
    <property type="match status" value="1"/>
</dbReference>
<dbReference type="SUPFAM" id="SSF52777">
    <property type="entry name" value="CoA-dependent acyltransferases"/>
    <property type="match status" value="8"/>
</dbReference>
<dbReference type="GO" id="GO:0043041">
    <property type="term" value="P:amino acid activation for nonribosomal peptide biosynthetic process"/>
    <property type="evidence" value="ECO:0007669"/>
    <property type="project" value="TreeGrafter"/>
</dbReference>
<evidence type="ECO:0000259" key="4">
    <source>
        <dbReference type="PROSITE" id="PS50075"/>
    </source>
</evidence>
<evidence type="ECO:0000256" key="1">
    <source>
        <dbReference type="ARBA" id="ARBA00022450"/>
    </source>
</evidence>
<dbReference type="PROSITE" id="PS50075">
    <property type="entry name" value="CARRIER"/>
    <property type="match status" value="2"/>
</dbReference>
<dbReference type="PROSITE" id="PS00455">
    <property type="entry name" value="AMP_BINDING"/>
    <property type="match status" value="1"/>
</dbReference>
<dbReference type="InterPro" id="IPR009081">
    <property type="entry name" value="PP-bd_ACP"/>
</dbReference>
<organism evidence="5 6">
    <name type="scientific">Thyridium curvatum</name>
    <dbReference type="NCBI Taxonomy" id="1093900"/>
    <lineage>
        <taxon>Eukaryota</taxon>
        <taxon>Fungi</taxon>
        <taxon>Dikarya</taxon>
        <taxon>Ascomycota</taxon>
        <taxon>Pezizomycotina</taxon>
        <taxon>Sordariomycetes</taxon>
        <taxon>Sordariomycetidae</taxon>
        <taxon>Thyridiales</taxon>
        <taxon>Thyridiaceae</taxon>
        <taxon>Thyridium</taxon>
    </lineage>
</organism>
<keyword evidence="2" id="KW-0597">Phosphoprotein</keyword>
<dbReference type="SMART" id="SM00823">
    <property type="entry name" value="PKS_PP"/>
    <property type="match status" value="2"/>
</dbReference>
<dbReference type="InterPro" id="IPR020806">
    <property type="entry name" value="PKS_PP-bd"/>
</dbReference>
<dbReference type="RefSeq" id="XP_030988771.1">
    <property type="nucleotide sequence ID" value="XM_031133734.1"/>
</dbReference>
<dbReference type="Pfam" id="PF00550">
    <property type="entry name" value="PP-binding"/>
    <property type="match status" value="2"/>
</dbReference>
<dbReference type="PANTHER" id="PTHR45527:SF16">
    <property type="entry name" value="NONRIBOSOMAL PEPTIDE SYNTHASE ATNA-RELATED"/>
    <property type="match status" value="1"/>
</dbReference>
<protein>
    <recommendedName>
        <fullName evidence="4">Carrier domain-containing protein</fullName>
    </recommendedName>
</protein>
<dbReference type="InterPro" id="IPR036736">
    <property type="entry name" value="ACP-like_sf"/>
</dbReference>
<dbReference type="NCBIfam" id="TIGR01733">
    <property type="entry name" value="AA-adenyl-dom"/>
    <property type="match status" value="2"/>
</dbReference>
<accession>A0A507AS78</accession>
<dbReference type="EMBL" id="SKBQ01000096">
    <property type="protein sequence ID" value="TPX07060.1"/>
    <property type="molecule type" value="Genomic_DNA"/>
</dbReference>
<dbReference type="STRING" id="1093900.A0A507AS78"/>
<dbReference type="Gene3D" id="3.30.300.30">
    <property type="match status" value="2"/>
</dbReference>
<dbReference type="FunFam" id="3.30.559.30:FF:000002">
    <property type="entry name" value="Nonribosomal peptide synthase Pes1"/>
    <property type="match status" value="1"/>
</dbReference>
<dbReference type="Gene3D" id="3.30.559.30">
    <property type="entry name" value="Nonribosomal peptide synthetase, condensation domain"/>
    <property type="match status" value="4"/>
</dbReference>
<dbReference type="Gene3D" id="3.40.50.12780">
    <property type="entry name" value="N-terminal domain of ligase-like"/>
    <property type="match status" value="2"/>
</dbReference>
<dbReference type="Pfam" id="PF00501">
    <property type="entry name" value="AMP-binding"/>
    <property type="match status" value="2"/>
</dbReference>
<evidence type="ECO:0000313" key="5">
    <source>
        <dbReference type="EMBL" id="TPX07060.1"/>
    </source>
</evidence>
<dbReference type="InParanoid" id="A0A507AS78"/>
<dbReference type="PROSITE" id="PS00012">
    <property type="entry name" value="PHOSPHOPANTETHEINE"/>
    <property type="match status" value="1"/>
</dbReference>
<gene>
    <name evidence="5" type="ORF">E0L32_011048</name>
</gene>
<dbReference type="FunFam" id="3.30.300.30:FF:000015">
    <property type="entry name" value="Nonribosomal peptide synthase SidD"/>
    <property type="match status" value="2"/>
</dbReference>
<keyword evidence="3" id="KW-0436">Ligase</keyword>
<dbReference type="GO" id="GO:0044550">
    <property type="term" value="P:secondary metabolite biosynthetic process"/>
    <property type="evidence" value="ECO:0007669"/>
    <property type="project" value="TreeGrafter"/>
</dbReference>
<dbReference type="GeneID" id="41978495"/>
<evidence type="ECO:0000256" key="2">
    <source>
        <dbReference type="ARBA" id="ARBA00022553"/>
    </source>
</evidence>
<dbReference type="Proteomes" id="UP000319257">
    <property type="component" value="Unassembled WGS sequence"/>
</dbReference>
<dbReference type="OrthoDB" id="416786at2759"/>
<dbReference type="InterPro" id="IPR045851">
    <property type="entry name" value="AMP-bd_C_sf"/>
</dbReference>
<keyword evidence="1" id="KW-0596">Phosphopantetheine</keyword>
<dbReference type="Pfam" id="PF00668">
    <property type="entry name" value="Condensation"/>
    <property type="match status" value="4"/>
</dbReference>
<dbReference type="CDD" id="cd19542">
    <property type="entry name" value="CT_NRPS-like"/>
    <property type="match status" value="2"/>
</dbReference>
<dbReference type="InterPro" id="IPR006162">
    <property type="entry name" value="Ppantetheine_attach_site"/>
</dbReference>
<dbReference type="InterPro" id="IPR042099">
    <property type="entry name" value="ANL_N_sf"/>
</dbReference>
<evidence type="ECO:0000256" key="3">
    <source>
        <dbReference type="ARBA" id="ARBA00022598"/>
    </source>
</evidence>
<dbReference type="InterPro" id="IPR010071">
    <property type="entry name" value="AA_adenyl_dom"/>
</dbReference>
<comment type="caution">
    <text evidence="5">The sequence shown here is derived from an EMBL/GenBank/DDBJ whole genome shotgun (WGS) entry which is preliminary data.</text>
</comment>
<dbReference type="SUPFAM" id="SSF47336">
    <property type="entry name" value="ACP-like"/>
    <property type="match status" value="2"/>
</dbReference>
<dbReference type="CDD" id="cd19545">
    <property type="entry name" value="FUM14_C_NRPS-like"/>
    <property type="match status" value="1"/>
</dbReference>
<keyword evidence="6" id="KW-1185">Reference proteome</keyword>
<dbReference type="SUPFAM" id="SSF56801">
    <property type="entry name" value="Acetyl-CoA synthetase-like"/>
    <property type="match status" value="2"/>
</dbReference>
<dbReference type="CDD" id="cd05918">
    <property type="entry name" value="A_NRPS_SidN3_like"/>
    <property type="match status" value="2"/>
</dbReference>
<feature type="domain" description="Carrier" evidence="4">
    <location>
        <begin position="2579"/>
        <end position="2655"/>
    </location>
</feature>
<dbReference type="InterPro" id="IPR001242">
    <property type="entry name" value="Condensation_dom"/>
</dbReference>
<evidence type="ECO:0000313" key="6">
    <source>
        <dbReference type="Proteomes" id="UP000319257"/>
    </source>
</evidence>
<dbReference type="GO" id="GO:0016874">
    <property type="term" value="F:ligase activity"/>
    <property type="evidence" value="ECO:0007669"/>
    <property type="project" value="UniProtKB-KW"/>
</dbReference>
<name>A0A507AS78_9PEZI</name>
<feature type="domain" description="Carrier" evidence="4">
    <location>
        <begin position="991"/>
        <end position="1067"/>
    </location>
</feature>
<sequence>MAVNSAAPLGDIGDDVLAKISEDCRISVHDIEDIYPCTPFQRGLLTDSELYIQRFVHSLDVTVDVDQFSAALRRVVSLNETLRTRIVDCDLGLVQVVVKDGLRTSDCVLRPSHLDLQQYLHHDRSAAMHLATPLARFAIVGRKLVTTIHHAISDHYSLKFLIADTWQIYKNRAPSRHAPFKMFAQYCSAIDRKRAAAFWKSQFRGGVPAIFPSIPPEHPAKASRKTVRNISLKSKVPPALMPAYIEAAWGMTAADYSGSDIVAFGYVMSGRSPALAGAETTLGPTITTVPMQVDLKPGMTIQQLLKSRTQSRRLLSTNPALQYGMARIRHNVSDEARIASSFQTVLNILHEAENEADTPGLALDEEMDIDRAYGLVLTCTLGDNGVLVKASFDSTVLPETQMQRVLRQMEHRLRALIDSPPNTAVRALQCLNFSDTLELMAWNRNFPETMDKCLHSTFSWQAGYAPDGMAVDAWDGRATYHELETMATNFVWELQQANDISPGEPILFSLERSLSAVVAVLGIMKAGGACVPIDVSLPQARKDSIAHIVGSRVVVTSSTKEKIAGCISHIIMLDPKTRPTSPESPELDPSRPAYIMFTSGSTGQPKGVVLEHRSLAASFSAFANRVGWTKGTRVLQFAAPAWDACALEMLGPLMVGGCVCIPSNEARESALGEYINSARVDFAIQTPTALRNLTPEGVLPSLKALMSAGEPIPPNASQYWGSKMRLFNGWGPCEASVCAAIAELTPASVFPDTIGTPVGGALWIVDPENPNKLLPIGAVGEILVEGPGVAREYLNEPSKTANSFITPPAFVPKRGSLPRKLYRTGDLAKYNHDGSIAFIGRQDNQVKIRGQRFELAEVEEVLARDPLVAAIALAVHRPSATDRKELIAVLNFSGDSGYSSPSEGADDGLREVFLDEGNVKQLQAICDFAKAKLPTYMVPTAWVVVAALPQTISAKIDRAKIRDWLTGLDISAARNRANGGQSGVSSLRLTPPTNRTEEALRHEWSAVLAVEKDKIGRESSFVKLGGDSIIAMQVASRCRKHGFRIHVATLLRTGTLAEAANETEALDDTSVIPTLRSAEEALDFCLSPIQKFLADNRGPASNNRFNQAFLLEINVDDTTADTSLHVEQALQKLVTQHSMLRARFSPSSDDKGNATFIQRILPAHGAQTWRFCVHSVDSEEHIQNIVNVTQASLDILKGPVFAADVILAPAGQTLLFMTAHHLVIDLVSWRILWEDLEAILRDHTHSLSPSLSFQLWVKQQQENTFKEFQTVSREQHTVWPKADLAFWGMHDRVSIMADMKHIRFALDREQTIRIMGEACNSPFNTTPPVLMLTAILQSWWRVFPERGAPALYSEAHGRDLSKGSAMDPSRTVGWFTTMMPLAVAGINASSTLKYAVMAVKDYYRDMSARATQEFTSQVLQSDSFRRSDVEMIFNFVGHLQQVTRRDALFKLLDRASIELKGAEDAEQVGLLSILAHIGEDGGLTFTLDYNGHMAHQDRIALWIRELEACLVTLAKELPLEGTRLTWSDLPLLKPGKTNLGQLHARLADIGVAPENVESIYHCTALQEGILFSQMKREWKGDEYRDRFAFRLATRSNTKVDTARVIDSWKALCKAHPVLRTIFTTGLSGDGAFQQIVLKHSEPSVSIEQMPVNCSDITEVFKNPKAAYYVQNQPPHRLSLYEGPGNVAYAILDISHTILDARTMRAIWENIGREYSYRKSIVKGRKFSDYVAWLQNQGDAVQQYWRTYVAGAQPCLLAPGAAVADSTYITRGPEIPFKDARSLTAFCQAQGITVANFMQAAWGVVLRLYTGLPSVYFGCLRSDEDGLDGLADILGPLVTMLVCKFNFEDPRTTSLGLLETAREDAARGLRNSGCSLAQLHDDIGLLTSPLFDTIMTIQHLWPADLSLGDGDLVVQPIEGEDPTEYSISVNVHYSKNELFLRLSYQRARISEQMAERIAETFATVIARILESPEQAPLESLEPIMAANKSTTSEHSAQIGTDLLLLKSWNSKTPAAVEECIPHRVRSVASRHPLAPAVCSWDRNLDYGQLDMLSDCLAYKILTEYGIGVEMIVPFACEKAASAIVCLLAISKCGAAFLPLDTTYTPDRLVTVLEDANASLVLVNSLSILAKMRACTSQAVVLVDLDDVIKESLARSASEIRSELVSVLVKPCDAAYAVYTSGSTGKPKGILVEHRSIATSAVGHAQRLGITERSRMLQLANFAFDLSLGDIMYALFSGACLCMPSEKERTDDIAGAINRTKANFLWATPTHATLLTPEDAPTLRTMSLIGEPMRQGNMETWASHVRLTNSYGPAEAAVMVSCRDVAIGDNSQDVGYPSCCRFWVVDPDNHDELVSIGTTGELIIEGPVVARGYINNPEATAAAFINPPAWTNSPEFTSLNLASQRFYKTGDLVTQMGEQSFICEGRKDTQIKIRGLRIELGEIEYHLNHHAEQGWNWVVEVIRPSCSEDACLAAFFQVEGLDSAGVAGSTDGGSGCGIGLLQPLPEKASAAKDMLSRTVPAYMVPDYFIHLQKLPTTSSMKTDRRSLRAIAAGLSKADLLAFRALEKPHSLEHHHAIEYRKEVADGEVFMQQAWAEVLGISAEVISADDDFFQVGGNSIRAMRLVARLRKAGRELSVVDVFDASRLADMTSKTISSPSAGHLPADDPVSMKKAPITAGSDAMPRLAEMGKKWTWLKSENIESVRPATDTQAWMLAVSNIEGHGFDDGVSLIPSPGHTLDLSKLQEACQQVLRQHAILRTVFVQHDSQLFQVILREPPVEQVHAWPNDRSKDREWSISGQSGLFKTLPHFHLSSDGGTSCHKLELRIHHALYDAISLRCLLQDLSAAYAGQALATRPTSFHEWVSHVTSEETANAKKFWKGLLRGSMSYSLSPHISSPVSGNPADSKLRISVPSKVLQVTNGTAAMILNAAWGFVLAHVLEQQDVIFGYISANRYSARLPGVEQVAGPCINILPVRVHLNGNLTAEGIVSELQRQSRDSMEHQHLGYRSIIRDCTQWPTSRFNSIIVFQNHESLGNLINVGGAECKFSGDGRVGDSADVWLTAMPQLDGQLNLDLHYSAANIAPEQAHWMLACLEAVLNAFSGSWTESLSQVTLHVLETRGSYPASPLVEGRTGNSMDDSTSVHGNIYKETKLSRSGGRQWDDRSGNMFENGQQCADLVNEMLLSGHYKYL</sequence>
<dbReference type="InterPro" id="IPR000873">
    <property type="entry name" value="AMP-dep_synth/lig_dom"/>
</dbReference>
<dbReference type="InterPro" id="IPR020845">
    <property type="entry name" value="AMP-binding_CS"/>
</dbReference>
<dbReference type="GO" id="GO:0031177">
    <property type="term" value="F:phosphopantetheine binding"/>
    <property type="evidence" value="ECO:0007669"/>
    <property type="project" value="InterPro"/>
</dbReference>